<protein>
    <submittedName>
        <fullName evidence="2">Uncharacterized protein</fullName>
    </submittedName>
</protein>
<keyword evidence="3" id="KW-1185">Reference proteome</keyword>
<evidence type="ECO:0000313" key="2">
    <source>
        <dbReference type="EMBL" id="WVZ76535.1"/>
    </source>
</evidence>
<sequence>MWHVLICWIGRHTHGHGVAGAEDPTDPMWADLDPVWRWNAGHRSGQMVGRHVAKRRRQGAALRSLASGGKPAAGPGGAGSGALHSASVNDVDGARR</sequence>
<gene>
    <name evidence="2" type="ORF">U9M48_024503</name>
</gene>
<dbReference type="EMBL" id="CP144749">
    <property type="protein sequence ID" value="WVZ76535.1"/>
    <property type="molecule type" value="Genomic_DNA"/>
</dbReference>
<proteinExistence type="predicted"/>
<dbReference type="Proteomes" id="UP001341281">
    <property type="component" value="Chromosome 05"/>
</dbReference>
<feature type="region of interest" description="Disordered" evidence="1">
    <location>
        <begin position="57"/>
        <end position="96"/>
    </location>
</feature>
<accession>A0AAQ3TRF3</accession>
<feature type="compositionally biased region" description="Low complexity" evidence="1">
    <location>
        <begin position="64"/>
        <end position="73"/>
    </location>
</feature>
<name>A0AAQ3TRF3_PASNO</name>
<dbReference type="AlphaFoldDB" id="A0AAQ3TRF3"/>
<reference evidence="2 3" key="1">
    <citation type="submission" date="2024-02" db="EMBL/GenBank/DDBJ databases">
        <title>High-quality chromosome-scale genome assembly of Pensacola bahiagrass (Paspalum notatum Flugge var. saurae).</title>
        <authorList>
            <person name="Vega J.M."/>
            <person name="Podio M."/>
            <person name="Orjuela J."/>
            <person name="Siena L.A."/>
            <person name="Pessino S.C."/>
            <person name="Combes M.C."/>
            <person name="Mariac C."/>
            <person name="Albertini E."/>
            <person name="Pupilli F."/>
            <person name="Ortiz J.P.A."/>
            <person name="Leblanc O."/>
        </authorList>
    </citation>
    <scope>NUCLEOTIDE SEQUENCE [LARGE SCALE GENOMIC DNA]</scope>
    <source>
        <strain evidence="2">R1</strain>
        <tissue evidence="2">Leaf</tissue>
    </source>
</reference>
<evidence type="ECO:0000313" key="3">
    <source>
        <dbReference type="Proteomes" id="UP001341281"/>
    </source>
</evidence>
<organism evidence="2 3">
    <name type="scientific">Paspalum notatum var. saurae</name>
    <dbReference type="NCBI Taxonomy" id="547442"/>
    <lineage>
        <taxon>Eukaryota</taxon>
        <taxon>Viridiplantae</taxon>
        <taxon>Streptophyta</taxon>
        <taxon>Embryophyta</taxon>
        <taxon>Tracheophyta</taxon>
        <taxon>Spermatophyta</taxon>
        <taxon>Magnoliopsida</taxon>
        <taxon>Liliopsida</taxon>
        <taxon>Poales</taxon>
        <taxon>Poaceae</taxon>
        <taxon>PACMAD clade</taxon>
        <taxon>Panicoideae</taxon>
        <taxon>Andropogonodae</taxon>
        <taxon>Paspaleae</taxon>
        <taxon>Paspalinae</taxon>
        <taxon>Paspalum</taxon>
    </lineage>
</organism>
<evidence type="ECO:0000256" key="1">
    <source>
        <dbReference type="SAM" id="MobiDB-lite"/>
    </source>
</evidence>